<dbReference type="PANTHER" id="PTHR30589">
    <property type="entry name" value="PROLIPOPROTEIN DIACYLGLYCERYL TRANSFERASE"/>
    <property type="match status" value="1"/>
</dbReference>
<feature type="transmembrane region" description="Helical" evidence="7">
    <location>
        <begin position="193"/>
        <end position="210"/>
    </location>
</feature>
<evidence type="ECO:0000313" key="8">
    <source>
        <dbReference type="EMBL" id="XCI28464.1"/>
    </source>
</evidence>
<name>A0AAU8HSB4_9FIRM</name>
<keyword evidence="5 7" id="KW-1133">Transmembrane helix</keyword>
<evidence type="ECO:0000256" key="7">
    <source>
        <dbReference type="HAMAP-Rule" id="MF_01147"/>
    </source>
</evidence>
<evidence type="ECO:0000256" key="2">
    <source>
        <dbReference type="ARBA" id="ARBA00022475"/>
    </source>
</evidence>
<comment type="catalytic activity">
    <reaction evidence="7">
        <text>L-cysteinyl-[prolipoprotein] + a 1,2-diacyl-sn-glycero-3-phospho-(1'-sn-glycerol) = an S-1,2-diacyl-sn-glyceryl-L-cysteinyl-[prolipoprotein] + sn-glycerol 1-phosphate + H(+)</text>
        <dbReference type="Rhea" id="RHEA:56712"/>
        <dbReference type="Rhea" id="RHEA-COMP:14679"/>
        <dbReference type="Rhea" id="RHEA-COMP:14680"/>
        <dbReference type="ChEBI" id="CHEBI:15378"/>
        <dbReference type="ChEBI" id="CHEBI:29950"/>
        <dbReference type="ChEBI" id="CHEBI:57685"/>
        <dbReference type="ChEBI" id="CHEBI:64716"/>
        <dbReference type="ChEBI" id="CHEBI:140658"/>
        <dbReference type="EC" id="2.5.1.145"/>
    </reaction>
</comment>
<keyword evidence="3 7" id="KW-0808">Transferase</keyword>
<feature type="transmembrane region" description="Helical" evidence="7">
    <location>
        <begin position="216"/>
        <end position="237"/>
    </location>
</feature>
<dbReference type="HAMAP" id="MF_01147">
    <property type="entry name" value="Lgt"/>
    <property type="match status" value="1"/>
</dbReference>
<feature type="binding site" evidence="7">
    <location>
        <position position="131"/>
    </location>
    <ligand>
        <name>a 1,2-diacyl-sn-glycero-3-phospho-(1'-sn-glycerol)</name>
        <dbReference type="ChEBI" id="CHEBI:64716"/>
    </ligand>
</feature>
<evidence type="ECO:0000256" key="4">
    <source>
        <dbReference type="ARBA" id="ARBA00022692"/>
    </source>
</evidence>
<keyword evidence="6 7" id="KW-0472">Membrane</keyword>
<gene>
    <name evidence="7 8" type="primary">lgt</name>
    <name evidence="8" type="ORF">PRVXH_002424</name>
</gene>
<feature type="transmembrane region" description="Helical" evidence="7">
    <location>
        <begin position="119"/>
        <end position="144"/>
    </location>
</feature>
<dbReference type="Pfam" id="PF01790">
    <property type="entry name" value="LGT"/>
    <property type="match status" value="1"/>
</dbReference>
<keyword evidence="2 7" id="KW-1003">Cell membrane</keyword>
<sequence>MYPVLLELGPVTVHSYGLMIALGFVAVILGLRRRAHEIGVEPNDTLDISLLAIVFGMIGARLYYVFIYDFSHYVQNPLDVFAFNQGGLVFHGGLILGTLAVIIYLRIKKVSIVETADIAALLIPVAYAFGRLGCFLNGCCHGIATESFWGVSFGEFTASTYHPTQLYLVALAIGIYGFILWQRPRRTFGGQGFLSYIIIYSVGRFLIEFLRTNPEVFGVFTAAQITSVILICIACGLMPLMRRRFGYEEEDDGSENVEEESTTA</sequence>
<comment type="function">
    <text evidence="7">Catalyzes the transfer of the diacylglyceryl group from phosphatidylglycerol to the sulfhydryl group of the N-terminal cysteine of a prolipoprotein, the first step in the formation of mature lipoproteins.</text>
</comment>
<feature type="transmembrane region" description="Helical" evidence="7">
    <location>
        <begin position="88"/>
        <end position="107"/>
    </location>
</feature>
<comment type="pathway">
    <text evidence="7">Protein modification; lipoprotein biosynthesis (diacylglyceryl transfer).</text>
</comment>
<dbReference type="RefSeq" id="WP_353893020.1">
    <property type="nucleotide sequence ID" value="NZ_CP159485.1"/>
</dbReference>
<keyword evidence="4 7" id="KW-0812">Transmembrane</keyword>
<dbReference type="NCBIfam" id="TIGR00544">
    <property type="entry name" value="lgt"/>
    <property type="match status" value="1"/>
</dbReference>
<dbReference type="PANTHER" id="PTHR30589:SF0">
    <property type="entry name" value="PHOSPHATIDYLGLYCEROL--PROLIPOPROTEIN DIACYLGLYCERYL TRANSFERASE"/>
    <property type="match status" value="1"/>
</dbReference>
<evidence type="ECO:0000256" key="1">
    <source>
        <dbReference type="ARBA" id="ARBA00007150"/>
    </source>
</evidence>
<dbReference type="AlphaFoldDB" id="A0AAU8HSB4"/>
<protein>
    <recommendedName>
        <fullName evidence="7">Phosphatidylglycerol--prolipoprotein diacylglyceryl transferase</fullName>
        <ecNumber evidence="7">2.5.1.145</ecNumber>
    </recommendedName>
</protein>
<dbReference type="GO" id="GO:0005886">
    <property type="term" value="C:plasma membrane"/>
    <property type="evidence" value="ECO:0007669"/>
    <property type="project" value="UniProtKB-SubCell"/>
</dbReference>
<comment type="similarity">
    <text evidence="1 7">Belongs to the Lgt family.</text>
</comment>
<dbReference type="GO" id="GO:0008961">
    <property type="term" value="F:phosphatidylglycerol-prolipoprotein diacylglyceryl transferase activity"/>
    <property type="evidence" value="ECO:0007669"/>
    <property type="project" value="UniProtKB-UniRule"/>
</dbReference>
<dbReference type="EMBL" id="CP159485">
    <property type="protein sequence ID" value="XCI28464.1"/>
    <property type="molecule type" value="Genomic_DNA"/>
</dbReference>
<feature type="transmembrane region" description="Helical" evidence="7">
    <location>
        <begin position="164"/>
        <end position="181"/>
    </location>
</feature>
<evidence type="ECO:0000256" key="3">
    <source>
        <dbReference type="ARBA" id="ARBA00022679"/>
    </source>
</evidence>
<organism evidence="8">
    <name type="scientific">Proteinivorax hydrogeniformans</name>
    <dbReference type="NCBI Taxonomy" id="1826727"/>
    <lineage>
        <taxon>Bacteria</taxon>
        <taxon>Bacillati</taxon>
        <taxon>Bacillota</taxon>
        <taxon>Clostridia</taxon>
        <taxon>Eubacteriales</taxon>
        <taxon>Proteinivoracaceae</taxon>
        <taxon>Proteinivorax</taxon>
    </lineage>
</organism>
<comment type="subcellular location">
    <subcellularLocation>
        <location evidence="7">Cell membrane</location>
        <topology evidence="7">Multi-pass membrane protein</topology>
    </subcellularLocation>
</comment>
<evidence type="ECO:0000256" key="6">
    <source>
        <dbReference type="ARBA" id="ARBA00023136"/>
    </source>
</evidence>
<dbReference type="GO" id="GO:0042158">
    <property type="term" value="P:lipoprotein biosynthetic process"/>
    <property type="evidence" value="ECO:0007669"/>
    <property type="project" value="UniProtKB-UniRule"/>
</dbReference>
<dbReference type="EC" id="2.5.1.145" evidence="7"/>
<feature type="transmembrane region" description="Helical" evidence="7">
    <location>
        <begin position="12"/>
        <end position="29"/>
    </location>
</feature>
<feature type="transmembrane region" description="Helical" evidence="7">
    <location>
        <begin position="50"/>
        <end position="68"/>
    </location>
</feature>
<reference evidence="8" key="1">
    <citation type="journal article" date="2018" name="Antonie Van Leeuwenhoek">
        <title>Proteinivorax hydrogeniformans sp. nov., an anaerobic, haloalkaliphilic bacterium fermenting proteinaceous compounds with high hydrogen production.</title>
        <authorList>
            <person name="Boltyanskaya Y."/>
            <person name="Detkova E."/>
            <person name="Pimenov N."/>
            <person name="Kevbrin V."/>
        </authorList>
    </citation>
    <scope>NUCLEOTIDE SEQUENCE</scope>
    <source>
        <strain evidence="8">Z-710</strain>
    </source>
</reference>
<evidence type="ECO:0000256" key="5">
    <source>
        <dbReference type="ARBA" id="ARBA00022989"/>
    </source>
</evidence>
<proteinExistence type="inferred from homology"/>
<reference evidence="8" key="2">
    <citation type="submission" date="2024-06" db="EMBL/GenBank/DDBJ databases">
        <authorList>
            <person name="Petrova K.O."/>
            <person name="Toshchakov S.V."/>
            <person name="Boltjanskaja Y.V."/>
            <person name="Kevbrin V.V."/>
        </authorList>
    </citation>
    <scope>NUCLEOTIDE SEQUENCE</scope>
    <source>
        <strain evidence="8">Z-710</strain>
    </source>
</reference>
<accession>A0AAU8HSB4</accession>
<dbReference type="InterPro" id="IPR001640">
    <property type="entry name" value="Lgt"/>
</dbReference>